<dbReference type="FunCoup" id="A0A0R0EM05">
    <property type="interactions" value="2558"/>
</dbReference>
<dbReference type="SUPFAM" id="SSF47954">
    <property type="entry name" value="Cyclin-like"/>
    <property type="match status" value="2"/>
</dbReference>
<dbReference type="EMBL" id="CM000852">
    <property type="protein sequence ID" value="KRG95056.1"/>
    <property type="molecule type" value="Genomic_DNA"/>
</dbReference>
<dbReference type="GO" id="GO:0000082">
    <property type="term" value="P:G1/S transition of mitotic cell cycle"/>
    <property type="evidence" value="ECO:0000318"/>
    <property type="project" value="GO_Central"/>
</dbReference>
<evidence type="ECO:0000259" key="10">
    <source>
        <dbReference type="SMART" id="SM00385"/>
    </source>
</evidence>
<dbReference type="PIRSF" id="PIRSF001771">
    <property type="entry name" value="Cyclin_A_B_D_E"/>
    <property type="match status" value="1"/>
</dbReference>
<evidence type="ECO:0000313" key="12">
    <source>
        <dbReference type="EMBL" id="KRG95056.1"/>
    </source>
</evidence>
<evidence type="ECO:0000256" key="4">
    <source>
        <dbReference type="ARBA" id="ARBA00022618"/>
    </source>
</evidence>
<evidence type="ECO:0000256" key="5">
    <source>
        <dbReference type="ARBA" id="ARBA00022776"/>
    </source>
</evidence>
<dbReference type="Proteomes" id="UP000008827">
    <property type="component" value="Chromosome 19"/>
</dbReference>
<protein>
    <recommendedName>
        <fullName evidence="8">B-like cyclin</fullName>
    </recommendedName>
</protein>
<feature type="domain" description="Cyclin C-terminal" evidence="11">
    <location>
        <begin position="259"/>
        <end position="376"/>
    </location>
</feature>
<dbReference type="GO" id="GO:0000307">
    <property type="term" value="C:cyclin-dependent protein kinase holoenzyme complex"/>
    <property type="evidence" value="ECO:0000318"/>
    <property type="project" value="GO_Central"/>
</dbReference>
<evidence type="ECO:0000313" key="13">
    <source>
        <dbReference type="EnsemblPlants" id="KRG95056"/>
    </source>
</evidence>
<dbReference type="InterPro" id="IPR046965">
    <property type="entry name" value="Cyclin_A/B-like"/>
</dbReference>
<dbReference type="InterPro" id="IPR039361">
    <property type="entry name" value="Cyclin"/>
</dbReference>
<dbReference type="InterPro" id="IPR006671">
    <property type="entry name" value="Cyclin_N"/>
</dbReference>
<evidence type="ECO:0000313" key="14">
    <source>
        <dbReference type="Proteomes" id="UP000008827"/>
    </source>
</evidence>
<dbReference type="SMART" id="SM01332">
    <property type="entry name" value="Cyclin_C"/>
    <property type="match status" value="1"/>
</dbReference>
<organism evidence="12">
    <name type="scientific">Glycine max</name>
    <name type="common">Soybean</name>
    <name type="synonym">Glycine hispida</name>
    <dbReference type="NCBI Taxonomy" id="3847"/>
    <lineage>
        <taxon>Eukaryota</taxon>
        <taxon>Viridiplantae</taxon>
        <taxon>Streptophyta</taxon>
        <taxon>Embryophyta</taxon>
        <taxon>Tracheophyta</taxon>
        <taxon>Spermatophyta</taxon>
        <taxon>Magnoliopsida</taxon>
        <taxon>eudicotyledons</taxon>
        <taxon>Gunneridae</taxon>
        <taxon>Pentapetalae</taxon>
        <taxon>rosids</taxon>
        <taxon>fabids</taxon>
        <taxon>Fabales</taxon>
        <taxon>Fabaceae</taxon>
        <taxon>Papilionoideae</taxon>
        <taxon>50 kb inversion clade</taxon>
        <taxon>NPAAA clade</taxon>
        <taxon>indigoferoid/millettioid clade</taxon>
        <taxon>Phaseoleae</taxon>
        <taxon>Glycine</taxon>
        <taxon>Glycine subgen. Soja</taxon>
    </lineage>
</organism>
<dbReference type="FunFam" id="1.10.472.10:FF:000032">
    <property type="entry name" value="G2/mitotic-specific cyclin-1"/>
    <property type="match status" value="1"/>
</dbReference>
<evidence type="ECO:0000256" key="7">
    <source>
        <dbReference type="ARBA" id="ARBA00023306"/>
    </source>
</evidence>
<keyword evidence="4" id="KW-0132">Cell division</keyword>
<dbReference type="STRING" id="3847.A0A0R0EM05"/>
<dbReference type="GO" id="GO:0051301">
    <property type="term" value="P:cell division"/>
    <property type="evidence" value="ECO:0007669"/>
    <property type="project" value="UniProtKB-KW"/>
</dbReference>
<evidence type="ECO:0000256" key="2">
    <source>
        <dbReference type="ARBA" id="ARBA00006955"/>
    </source>
</evidence>
<dbReference type="PaxDb" id="3847-GLYMA19G30735.1"/>
<dbReference type="GO" id="GO:0005634">
    <property type="term" value="C:nucleus"/>
    <property type="evidence" value="ECO:0000318"/>
    <property type="project" value="GO_Central"/>
</dbReference>
<dbReference type="PANTHER" id="PTHR10177">
    <property type="entry name" value="CYCLINS"/>
    <property type="match status" value="1"/>
</dbReference>
<dbReference type="AlphaFoldDB" id="A0A0R0EM05"/>
<dbReference type="FunFam" id="1.10.472.10:FF:000001">
    <property type="entry name" value="G2/mitotic-specific cyclin"/>
    <property type="match status" value="1"/>
</dbReference>
<dbReference type="GO" id="GO:0016538">
    <property type="term" value="F:cyclin-dependent protein serine/threonine kinase regulator activity"/>
    <property type="evidence" value="ECO:0000318"/>
    <property type="project" value="GO_Central"/>
</dbReference>
<accession>A0A0R0EM05</accession>
<reference evidence="13" key="2">
    <citation type="submission" date="2018-02" db="UniProtKB">
        <authorList>
            <consortium name="EnsemblPlants"/>
        </authorList>
    </citation>
    <scope>IDENTIFICATION</scope>
    <source>
        <strain evidence="13">Williams 82</strain>
    </source>
</reference>
<dbReference type="OMA" id="VECIDDI"/>
<gene>
    <name evidence="12" type="ORF">GLYMA_19G127300</name>
</gene>
<evidence type="ECO:0000256" key="3">
    <source>
        <dbReference type="ARBA" id="ARBA00011177"/>
    </source>
</evidence>
<evidence type="ECO:0000256" key="6">
    <source>
        <dbReference type="ARBA" id="ARBA00023127"/>
    </source>
</evidence>
<keyword evidence="6 9" id="KW-0195">Cyclin</keyword>
<dbReference type="InterPro" id="IPR036915">
    <property type="entry name" value="Cyclin-like_sf"/>
</dbReference>
<dbReference type="GO" id="GO:0005737">
    <property type="term" value="C:cytoplasm"/>
    <property type="evidence" value="ECO:0000318"/>
    <property type="project" value="GO_Central"/>
</dbReference>
<dbReference type="Pfam" id="PF00134">
    <property type="entry name" value="Cyclin_N"/>
    <property type="match status" value="1"/>
</dbReference>
<dbReference type="Gene3D" id="1.10.472.10">
    <property type="entry name" value="Cyclin-like"/>
    <property type="match status" value="2"/>
</dbReference>
<dbReference type="InParanoid" id="A0A0R0EM05"/>
<feature type="domain" description="Cyclin-like" evidence="10">
    <location>
        <begin position="165"/>
        <end position="250"/>
    </location>
</feature>
<comment type="subunit">
    <text evidence="3">Interacts with the CDC2 protein kinase to form a serine/threonine kinase holoenzyme complex also known as maturation promoting factor (MPF). The cyclin subunit imparts substrate specificity to the complex.</text>
</comment>
<comment type="function">
    <text evidence="1">Essential for the control of the cell cycle at the G2/M (mitosis) transition.</text>
</comment>
<dbReference type="Pfam" id="PF02984">
    <property type="entry name" value="Cyclin_C"/>
    <property type="match status" value="1"/>
</dbReference>
<feature type="domain" description="Cyclin-like" evidence="10">
    <location>
        <begin position="263"/>
        <end position="345"/>
    </location>
</feature>
<comment type="similarity">
    <text evidence="2">Belongs to the cyclin family. Cyclin AB subfamily.</text>
</comment>
<dbReference type="InterPro" id="IPR004367">
    <property type="entry name" value="Cyclin_C-dom"/>
</dbReference>
<reference evidence="12" key="3">
    <citation type="submission" date="2018-07" db="EMBL/GenBank/DDBJ databases">
        <title>WGS assembly of Glycine max.</title>
        <authorList>
            <person name="Schmutz J."/>
            <person name="Cannon S."/>
            <person name="Schlueter J."/>
            <person name="Ma J."/>
            <person name="Mitros T."/>
            <person name="Nelson W."/>
            <person name="Hyten D."/>
            <person name="Song Q."/>
            <person name="Thelen J."/>
            <person name="Cheng J."/>
            <person name="Xu D."/>
            <person name="Hellsten U."/>
            <person name="May G."/>
            <person name="Yu Y."/>
            <person name="Sakurai T."/>
            <person name="Umezawa T."/>
            <person name="Bhattacharyya M."/>
            <person name="Sandhu D."/>
            <person name="Valliyodan B."/>
            <person name="Lindquist E."/>
            <person name="Peto M."/>
            <person name="Grant D."/>
            <person name="Shu S."/>
            <person name="Goodstein D."/>
            <person name="Barry K."/>
            <person name="Futrell-Griggs M."/>
            <person name="Abernathy B."/>
            <person name="Du J."/>
            <person name="Tian Z."/>
            <person name="Zhu L."/>
            <person name="Gill N."/>
            <person name="Joshi T."/>
            <person name="Libault M."/>
            <person name="Sethuraman A."/>
            <person name="Zhang X."/>
            <person name="Shinozaki K."/>
            <person name="Nguyen H."/>
            <person name="Wing R."/>
            <person name="Cregan P."/>
            <person name="Specht J."/>
            <person name="Grimwood J."/>
            <person name="Rokhsar D."/>
            <person name="Stacey G."/>
            <person name="Shoemaker R."/>
            <person name="Jackson S."/>
        </authorList>
    </citation>
    <scope>NUCLEOTIDE SEQUENCE</scope>
    <source>
        <tissue evidence="12">Callus</tissue>
    </source>
</reference>
<keyword evidence="14" id="KW-1185">Reference proteome</keyword>
<evidence type="ECO:0000256" key="1">
    <source>
        <dbReference type="ARBA" id="ARBA00003222"/>
    </source>
</evidence>
<evidence type="ECO:0000256" key="8">
    <source>
        <dbReference type="ARBA" id="ARBA00032263"/>
    </source>
</evidence>
<dbReference type="SMR" id="A0A0R0EM05"/>
<evidence type="ECO:0000256" key="9">
    <source>
        <dbReference type="RuleBase" id="RU000383"/>
    </source>
</evidence>
<reference evidence="12 13" key="1">
    <citation type="journal article" date="2010" name="Nature">
        <title>Genome sequence of the palaeopolyploid soybean.</title>
        <authorList>
            <person name="Schmutz J."/>
            <person name="Cannon S.B."/>
            <person name="Schlueter J."/>
            <person name="Ma J."/>
            <person name="Mitros T."/>
            <person name="Nelson W."/>
            <person name="Hyten D.L."/>
            <person name="Song Q."/>
            <person name="Thelen J.J."/>
            <person name="Cheng J."/>
            <person name="Xu D."/>
            <person name="Hellsten U."/>
            <person name="May G.D."/>
            <person name="Yu Y."/>
            <person name="Sakurai T."/>
            <person name="Umezawa T."/>
            <person name="Bhattacharyya M.K."/>
            <person name="Sandhu D."/>
            <person name="Valliyodan B."/>
            <person name="Lindquist E."/>
            <person name="Peto M."/>
            <person name="Grant D."/>
            <person name="Shu S."/>
            <person name="Goodstein D."/>
            <person name="Barry K."/>
            <person name="Futrell-Griggs M."/>
            <person name="Abernathy B."/>
            <person name="Du J."/>
            <person name="Tian Z."/>
            <person name="Zhu L."/>
            <person name="Gill N."/>
            <person name="Joshi T."/>
            <person name="Libault M."/>
            <person name="Sethuraman A."/>
            <person name="Zhang X.-C."/>
            <person name="Shinozaki K."/>
            <person name="Nguyen H.T."/>
            <person name="Wing R.A."/>
            <person name="Cregan P."/>
            <person name="Specht J."/>
            <person name="Grimwood J."/>
            <person name="Rokhsar D."/>
            <person name="Stacey G."/>
            <person name="Shoemaker R.C."/>
            <person name="Jackson S.A."/>
        </authorList>
    </citation>
    <scope>NUCLEOTIDE SEQUENCE</scope>
    <source>
        <strain evidence="13">cv. Williams 82</strain>
        <tissue evidence="12">Callus</tissue>
    </source>
</reference>
<dbReference type="InterPro" id="IPR013763">
    <property type="entry name" value="Cyclin-like_dom"/>
</dbReference>
<proteinExistence type="inferred from homology"/>
<sequence length="387" mass="43585">MASRPIVQQEARVIYFYDPLRIFGAKLLGNAPAPATAENNKKQACANVAGSPTVANGGVVVAKRMAPKPDQKKVVLKPKPKKVIDIKASPNKKEVLKDKKKEGDSNFKKKSHHTLTLVFTTRSKATWGITNKLKERIIDIDSDDVDDELVVVECIDDIYKAILFDWLILVHTKFNLLLETLYLTINIVDRFLAVKNVPKRELQLIDISALLMATKYEEIYPPQVFGNFVCLSDRAYTHEQILVMEKIILAKLEWTLTMPIPLVFLLRFIKASVPDQELENMAHFLSELGMMHYATIKYFPSMVAASAVFAARCALNKAPLWNETLKLHSGYSQEQLMDCARLLVSFHSTVANREEKVVYLKYSDPEKGVVAMLPPAKNLLPEGSNSQ</sequence>
<dbReference type="SMART" id="SM00385">
    <property type="entry name" value="CYCLIN"/>
    <property type="match status" value="2"/>
</dbReference>
<keyword evidence="7" id="KW-0131">Cell cycle</keyword>
<keyword evidence="5" id="KW-0498">Mitosis</keyword>
<name>A0A0R0EM05_SOYBN</name>
<evidence type="ECO:0000259" key="11">
    <source>
        <dbReference type="SMART" id="SM01332"/>
    </source>
</evidence>
<dbReference type="EnsemblPlants" id="KRG95056">
    <property type="protein sequence ID" value="KRG95056"/>
    <property type="gene ID" value="GLYMA_19G127300"/>
</dbReference>
<dbReference type="GO" id="GO:0010332">
    <property type="term" value="P:response to gamma radiation"/>
    <property type="evidence" value="ECO:0007669"/>
    <property type="project" value="UniProtKB-ARBA"/>
</dbReference>
<dbReference type="Gramene" id="KRG95056">
    <property type="protein sequence ID" value="KRG95056"/>
    <property type="gene ID" value="GLYMA_19G127300"/>
</dbReference>